<comment type="caution">
    <text evidence="2">The sequence shown here is derived from an EMBL/GenBank/DDBJ whole genome shotgun (WGS) entry which is preliminary data.</text>
</comment>
<dbReference type="SUPFAM" id="SSF53756">
    <property type="entry name" value="UDP-Glycosyltransferase/glycogen phosphorylase"/>
    <property type="match status" value="1"/>
</dbReference>
<evidence type="ECO:0000313" key="2">
    <source>
        <dbReference type="EMBL" id="MCO5959001.1"/>
    </source>
</evidence>
<keyword evidence="2" id="KW-0808">Transferase</keyword>
<proteinExistence type="predicted"/>
<dbReference type="PANTHER" id="PTHR21015:SF28">
    <property type="entry name" value="SLL1722 PROTEIN"/>
    <property type="match status" value="1"/>
</dbReference>
<protein>
    <submittedName>
        <fullName evidence="2">Glycosyl transferase</fullName>
    </submittedName>
</protein>
<dbReference type="InterPro" id="IPR007235">
    <property type="entry name" value="Glyco_trans_28_C"/>
</dbReference>
<feature type="domain" description="Glycosyl transferase family 28 C-terminal" evidence="1">
    <location>
        <begin position="224"/>
        <end position="356"/>
    </location>
</feature>
<dbReference type="Pfam" id="PF04101">
    <property type="entry name" value="Glyco_tran_28_C"/>
    <property type="match status" value="1"/>
</dbReference>
<sequence length="390" mass="41472">MSVQHPSSSKKRVLFYVQHLLGIGHLARASRIAEALAEAGFSVTLVTGGAPVNGFPGKGVEHVQLPAVVAAKSGFSSLADLEGNPVDADFEQKRTALLLETFANVGPHVVIIEAFPFGRRQMRFELLPLLAAIENSERRPLLFSSVRDILQENRKPGRDRETADLVARYFDGVLVHGDPHFVRLEETFPLAGELAEKIHYTGLVAPAEASPSVDQFGVVISAGGGAVGTALIEAALDARDILDDREEWCVITGPNLPQEDYDRFAARVSGGVSLFRFRPDFPSLLPQAGLSISQAGYNTVCDLLRARCRSLLVPFAAGGETEQSVRAEKLVALGLAKVVAEDGLSGAAMAEAITAARALSFPPELPVSLDGAAGTARLIGGMLDAQPHRG</sequence>
<accession>A0AAJ1FK70</accession>
<reference evidence="2" key="1">
    <citation type="submission" date="2022-06" db="EMBL/GenBank/DDBJ databases">
        <authorList>
            <person name="Sun Q."/>
        </authorList>
    </citation>
    <scope>NUCLEOTIDE SEQUENCE</scope>
    <source>
        <strain evidence="2">S101</strain>
    </source>
</reference>
<evidence type="ECO:0000313" key="3">
    <source>
        <dbReference type="Proteomes" id="UP001155380"/>
    </source>
</evidence>
<dbReference type="PANTHER" id="PTHR21015">
    <property type="entry name" value="UDP-N-ACETYLGLUCOSAMINE--N-ACETYLMURAMYL-(PENTAPEPTIDE) PYROPHOSPHORYL-UNDECAPRENOL N-ACETYLGLUCOSAMINE TRANSFERASE 1"/>
    <property type="match status" value="1"/>
</dbReference>
<dbReference type="GO" id="GO:0016758">
    <property type="term" value="F:hexosyltransferase activity"/>
    <property type="evidence" value="ECO:0007669"/>
    <property type="project" value="InterPro"/>
</dbReference>
<dbReference type="RefSeq" id="WP_250914398.1">
    <property type="nucleotide sequence ID" value="NZ_JAMXLX010000007.1"/>
</dbReference>
<gene>
    <name evidence="2" type="ORF">NBH21_19665</name>
</gene>
<dbReference type="Proteomes" id="UP001155380">
    <property type="component" value="Unassembled WGS sequence"/>
</dbReference>
<organism evidence="2 3">
    <name type="scientific">Ciceribacter sichuanensis</name>
    <dbReference type="NCBI Taxonomy" id="2949647"/>
    <lineage>
        <taxon>Bacteria</taxon>
        <taxon>Pseudomonadati</taxon>
        <taxon>Pseudomonadota</taxon>
        <taxon>Alphaproteobacteria</taxon>
        <taxon>Hyphomicrobiales</taxon>
        <taxon>Rhizobiaceae</taxon>
        <taxon>Ciceribacter</taxon>
    </lineage>
</organism>
<dbReference type="AlphaFoldDB" id="A0AAJ1FK70"/>
<dbReference type="Gene3D" id="3.40.50.2000">
    <property type="entry name" value="Glycogen Phosphorylase B"/>
    <property type="match status" value="1"/>
</dbReference>
<dbReference type="EMBL" id="JAMXLX010000007">
    <property type="protein sequence ID" value="MCO5959001.1"/>
    <property type="molecule type" value="Genomic_DNA"/>
</dbReference>
<evidence type="ECO:0000259" key="1">
    <source>
        <dbReference type="Pfam" id="PF04101"/>
    </source>
</evidence>
<name>A0AAJ1FK70_9HYPH</name>